<dbReference type="Gene3D" id="3.30.1370.100">
    <property type="entry name" value="MutL, C-terminal domain, regulatory subdomain"/>
    <property type="match status" value="1"/>
</dbReference>
<dbReference type="PANTHER" id="PTHR10073:SF12">
    <property type="entry name" value="DNA MISMATCH REPAIR PROTEIN MLH1"/>
    <property type="match status" value="1"/>
</dbReference>
<dbReference type="OrthoDB" id="9763467at2"/>
<keyword evidence="2 4" id="KW-0227">DNA damage</keyword>
<dbReference type="CDD" id="cd16926">
    <property type="entry name" value="HATPase_MutL-MLH-PMS-like"/>
    <property type="match status" value="1"/>
</dbReference>
<keyword evidence="8" id="KW-1185">Reference proteome</keyword>
<dbReference type="SUPFAM" id="SSF54211">
    <property type="entry name" value="Ribosomal protein S5 domain 2-like"/>
    <property type="match status" value="1"/>
</dbReference>
<dbReference type="SMART" id="SM00853">
    <property type="entry name" value="MutL_C"/>
    <property type="match status" value="1"/>
</dbReference>
<accession>A0A1H6QYV8</accession>
<dbReference type="GO" id="GO:0140664">
    <property type="term" value="F:ATP-dependent DNA damage sensor activity"/>
    <property type="evidence" value="ECO:0007669"/>
    <property type="project" value="InterPro"/>
</dbReference>
<feature type="domain" description="DNA mismatch repair protein S5" evidence="6">
    <location>
        <begin position="207"/>
        <end position="325"/>
    </location>
</feature>
<dbReference type="InterPro" id="IPR013507">
    <property type="entry name" value="DNA_mismatch_S5_2-like"/>
</dbReference>
<dbReference type="Proteomes" id="UP000183028">
    <property type="component" value="Unassembled WGS sequence"/>
</dbReference>
<evidence type="ECO:0000313" key="8">
    <source>
        <dbReference type="Proteomes" id="UP000183028"/>
    </source>
</evidence>
<dbReference type="AlphaFoldDB" id="A0A1H6QYV8"/>
<dbReference type="GO" id="GO:0005524">
    <property type="term" value="F:ATP binding"/>
    <property type="evidence" value="ECO:0007669"/>
    <property type="project" value="InterPro"/>
</dbReference>
<dbReference type="InterPro" id="IPR002099">
    <property type="entry name" value="MutL/Mlh/PMS"/>
</dbReference>
<dbReference type="SMART" id="SM01340">
    <property type="entry name" value="DNA_mis_repair"/>
    <property type="match status" value="1"/>
</dbReference>
<dbReference type="Pfam" id="PF01119">
    <property type="entry name" value="DNA_mis_repair"/>
    <property type="match status" value="1"/>
</dbReference>
<evidence type="ECO:0000256" key="3">
    <source>
        <dbReference type="ARBA" id="ARBA00023204"/>
    </source>
</evidence>
<protein>
    <recommendedName>
        <fullName evidence="4">DNA mismatch repair protein MutL</fullName>
    </recommendedName>
</protein>
<evidence type="ECO:0000259" key="6">
    <source>
        <dbReference type="SMART" id="SM01340"/>
    </source>
</evidence>
<feature type="domain" description="MutL C-terminal dimerisation" evidence="5">
    <location>
        <begin position="417"/>
        <end position="559"/>
    </location>
</feature>
<dbReference type="HAMAP" id="MF_00149">
    <property type="entry name" value="DNA_mis_repair"/>
    <property type="match status" value="1"/>
</dbReference>
<dbReference type="Gene3D" id="3.30.230.10">
    <property type="match status" value="1"/>
</dbReference>
<dbReference type="Pfam" id="PF08676">
    <property type="entry name" value="MutL_C"/>
    <property type="match status" value="1"/>
</dbReference>
<proteinExistence type="inferred from homology"/>
<dbReference type="Gene3D" id="3.30.565.10">
    <property type="entry name" value="Histidine kinase-like ATPase, C-terminal domain"/>
    <property type="match status" value="1"/>
</dbReference>
<dbReference type="FunFam" id="3.30.565.10:FF:000003">
    <property type="entry name" value="DNA mismatch repair endonuclease MutL"/>
    <property type="match status" value="1"/>
</dbReference>
<evidence type="ECO:0000256" key="2">
    <source>
        <dbReference type="ARBA" id="ARBA00022763"/>
    </source>
</evidence>
<sequence length="603" mass="68896">MNRIHQLDADTANKIAAGEVVERPANVIKELVENSIDAKASKIDVLVTEGGMESMIIIDDGIGMSHDDALMCFSRHATSKIRDDHDLFNITTLGFRGEAIPSIASIAKFSLETNDGHEGSQVIYEFGKRTKVSYLDCPQGTKITVEKIFQNVPARLKYMKSVNAEFGAIYTYLERLALAHSEIAFSLSHNGREIFRTNGSGQLLEVIAVIYGMNVAKNMIAVEFGNEEFSISGYVSNRETTRASKNHIITLVNHRYVKNKKSIDAINDVYRQYLSDKRFPIAVINIEVDPYLVDVNVHPAKLEVRFSKEQELHDIITKGINEVLKPQDAIQVIHEEKPAQPFTFQADHVQEDDAGFVFKEPEKEDVIELNDEPVYDQMTFDLREDSKITDDHANYQTEKKTSLNDLPKNPIKEKIYAKGQVRGSYIIGENERGMYLVDQHAALTRIYYEKYKNAYRHLDKTMQPLTVPVTLEYTPSEFMRLEEHKNELKAVGIELEAMGPHTYYVRELPMWMDTIDPTTFIDRMIEQILSNQQLDVVELMEEAIKSLAESASVKENTYLSQADMQVILDDLMRCDNPYVDIKSHPTFVFYSDYELEKLFKKVN</sequence>
<dbReference type="NCBIfam" id="TIGR00585">
    <property type="entry name" value="mutl"/>
    <property type="match status" value="1"/>
</dbReference>
<dbReference type="InterPro" id="IPR038973">
    <property type="entry name" value="MutL/Mlh/Pms-like"/>
</dbReference>
<dbReference type="GO" id="GO:0030983">
    <property type="term" value="F:mismatched DNA binding"/>
    <property type="evidence" value="ECO:0007669"/>
    <property type="project" value="InterPro"/>
</dbReference>
<dbReference type="InterPro" id="IPR014790">
    <property type="entry name" value="MutL_C"/>
</dbReference>
<dbReference type="eggNOG" id="COG0323">
    <property type="taxonomic scope" value="Bacteria"/>
</dbReference>
<dbReference type="InterPro" id="IPR020568">
    <property type="entry name" value="Ribosomal_Su5_D2-typ_SF"/>
</dbReference>
<dbReference type="SUPFAM" id="SSF55874">
    <property type="entry name" value="ATPase domain of HSP90 chaperone/DNA topoisomerase II/histidine kinase"/>
    <property type="match status" value="1"/>
</dbReference>
<evidence type="ECO:0000259" key="5">
    <source>
        <dbReference type="SMART" id="SM00853"/>
    </source>
</evidence>
<evidence type="ECO:0000256" key="1">
    <source>
        <dbReference type="ARBA" id="ARBA00006082"/>
    </source>
</evidence>
<gene>
    <name evidence="4" type="primary">mutL</name>
    <name evidence="7" type="ORF">SAMN04487834_10069</name>
</gene>
<dbReference type="InterPro" id="IPR020667">
    <property type="entry name" value="DNA_mismatch_repair_MutL"/>
</dbReference>
<organism evidence="7 8">
    <name type="scientific">Sharpea azabuensis</name>
    <dbReference type="NCBI Taxonomy" id="322505"/>
    <lineage>
        <taxon>Bacteria</taxon>
        <taxon>Bacillati</taxon>
        <taxon>Bacillota</taxon>
        <taxon>Erysipelotrichia</taxon>
        <taxon>Erysipelotrichales</taxon>
        <taxon>Coprobacillaceae</taxon>
        <taxon>Sharpea</taxon>
    </lineage>
</organism>
<dbReference type="InterPro" id="IPR036890">
    <property type="entry name" value="HATPase_C_sf"/>
</dbReference>
<dbReference type="CDD" id="cd00782">
    <property type="entry name" value="MutL_Trans"/>
    <property type="match status" value="1"/>
</dbReference>
<dbReference type="RefSeq" id="WP_074731297.1">
    <property type="nucleotide sequence ID" value="NZ_FNYK01000006.1"/>
</dbReference>
<dbReference type="STRING" id="322505.SAMN04487836_1537"/>
<dbReference type="Pfam" id="PF13589">
    <property type="entry name" value="HATPase_c_3"/>
    <property type="match status" value="1"/>
</dbReference>
<reference evidence="8" key="1">
    <citation type="submission" date="2016-10" db="EMBL/GenBank/DDBJ databases">
        <authorList>
            <person name="Varghese N."/>
        </authorList>
    </citation>
    <scope>NUCLEOTIDE SEQUENCE [LARGE SCALE GENOMIC DNA]</scope>
    <source>
        <strain evidence="8">DSM 20406</strain>
    </source>
</reference>
<dbReference type="InterPro" id="IPR037198">
    <property type="entry name" value="MutL_C_sf"/>
</dbReference>
<comment type="similarity">
    <text evidence="1 4">Belongs to the DNA mismatch repair MutL/HexB family.</text>
</comment>
<dbReference type="PANTHER" id="PTHR10073">
    <property type="entry name" value="DNA MISMATCH REPAIR PROTEIN MLH, PMS, MUTL"/>
    <property type="match status" value="1"/>
</dbReference>
<dbReference type="EMBL" id="FNYK01000006">
    <property type="protein sequence ID" value="SEI48683.1"/>
    <property type="molecule type" value="Genomic_DNA"/>
</dbReference>
<name>A0A1H6QYV8_9FIRM</name>
<dbReference type="InterPro" id="IPR014721">
    <property type="entry name" value="Ribsml_uS5_D2-typ_fold_subgr"/>
</dbReference>
<evidence type="ECO:0000313" key="7">
    <source>
        <dbReference type="EMBL" id="SEI48683.1"/>
    </source>
</evidence>
<dbReference type="InterPro" id="IPR042120">
    <property type="entry name" value="MutL_C_dimsub"/>
</dbReference>
<dbReference type="SUPFAM" id="SSF118116">
    <property type="entry name" value="DNA mismatch repair protein MutL"/>
    <property type="match status" value="1"/>
</dbReference>
<dbReference type="Gene3D" id="3.30.1540.20">
    <property type="entry name" value="MutL, C-terminal domain, dimerisation subdomain"/>
    <property type="match status" value="1"/>
</dbReference>
<evidence type="ECO:0000256" key="4">
    <source>
        <dbReference type="HAMAP-Rule" id="MF_00149"/>
    </source>
</evidence>
<dbReference type="GO" id="GO:0016887">
    <property type="term" value="F:ATP hydrolysis activity"/>
    <property type="evidence" value="ECO:0007669"/>
    <property type="project" value="InterPro"/>
</dbReference>
<dbReference type="InterPro" id="IPR042121">
    <property type="entry name" value="MutL_C_regsub"/>
</dbReference>
<dbReference type="GO" id="GO:0032300">
    <property type="term" value="C:mismatch repair complex"/>
    <property type="evidence" value="ECO:0007669"/>
    <property type="project" value="InterPro"/>
</dbReference>
<keyword evidence="3 4" id="KW-0234">DNA repair</keyword>
<dbReference type="GO" id="GO:0006298">
    <property type="term" value="P:mismatch repair"/>
    <property type="evidence" value="ECO:0007669"/>
    <property type="project" value="UniProtKB-UniRule"/>
</dbReference>
<comment type="function">
    <text evidence="4">This protein is involved in the repair of mismatches in DNA. It is required for dam-dependent methyl-directed DNA mismatch repair. May act as a 'molecular matchmaker', a protein that promotes the formation of a stable complex between two or more DNA-binding proteins in an ATP-dependent manner without itself being part of a final effector complex.</text>
</comment>